<dbReference type="GO" id="GO:0071555">
    <property type="term" value="P:cell wall organization"/>
    <property type="evidence" value="ECO:0007669"/>
    <property type="project" value="TreeGrafter"/>
</dbReference>
<evidence type="ECO:0000256" key="2">
    <source>
        <dbReference type="ARBA" id="ARBA00022475"/>
    </source>
</evidence>
<feature type="transmembrane region" description="Helical" evidence="7">
    <location>
        <begin position="168"/>
        <end position="187"/>
    </location>
</feature>
<keyword evidence="2" id="KW-1003">Cell membrane</keyword>
<accession>A0A7L9FEB1</accession>
<reference evidence="8 9" key="1">
    <citation type="submission" date="2020-10" db="EMBL/GenBank/DDBJ databases">
        <title>Thermofilum lucidum 3507LT sp. nov. a novel member of Thermofilaceae family isolated from Chile hot spring, and proposal of description order Thermofilales.</title>
        <authorList>
            <person name="Zayulina K.S."/>
            <person name="Elcheninov A.G."/>
            <person name="Toshchakov S.V."/>
            <person name="Kublanov I.V."/>
        </authorList>
    </citation>
    <scope>NUCLEOTIDE SEQUENCE [LARGE SCALE GENOMIC DNA]</scope>
    <source>
        <strain evidence="8 9">3507LT</strain>
    </source>
</reference>
<dbReference type="KEGG" id="thel:IG193_04905"/>
<evidence type="ECO:0000256" key="6">
    <source>
        <dbReference type="ARBA" id="ARBA00023136"/>
    </source>
</evidence>
<dbReference type="InParanoid" id="A0A7L9FEB1"/>
<keyword evidence="6 7" id="KW-0472">Membrane</keyword>
<dbReference type="GO" id="GO:0005886">
    <property type="term" value="C:plasma membrane"/>
    <property type="evidence" value="ECO:0007669"/>
    <property type="project" value="UniProtKB-SubCell"/>
</dbReference>
<sequence length="335" mass="35787">MLHLAILGFFVSFIVTRVVAEPLINYLWNRGIVRPDAHKPGKPSVAHGGGVILFAGISTGIALVMTLLGAPLSLKVLIIYASATLCFIVGLVDDIKILKGQVKTLLSILGIVPVLITGLTAPALIDWGRPELPVIGRMRLTIIYWVLMPLSIAGAANVVNMLDVMNGIVPGTSIIIFLTLALVSLMLGKETTLIVSLVVLGALLAYYKYNAYPARVFNGDSGSLFLGAFVGAIAVVDHLEFIALTLLLPHVLNGFFILVSFRGFREHREVGKRPIRVGEDGTLYASTDPDAPLSLTRIMLAVGGPSTEKEVARAYIALEAVVAVLAVVSVLLSFR</sequence>
<feature type="transmembrane region" description="Helical" evidence="7">
    <location>
        <begin position="140"/>
        <end position="162"/>
    </location>
</feature>
<feature type="transmembrane region" description="Helical" evidence="7">
    <location>
        <begin position="221"/>
        <end position="239"/>
    </location>
</feature>
<dbReference type="Proteomes" id="UP000594121">
    <property type="component" value="Chromosome"/>
</dbReference>
<keyword evidence="9" id="KW-1185">Reference proteome</keyword>
<dbReference type="InterPro" id="IPR000715">
    <property type="entry name" value="Glycosyl_transferase_4"/>
</dbReference>
<gene>
    <name evidence="8" type="ORF">IG193_04905</name>
</gene>
<feature type="transmembrane region" description="Helical" evidence="7">
    <location>
        <begin position="44"/>
        <end position="65"/>
    </location>
</feature>
<dbReference type="CDD" id="cd06856">
    <property type="entry name" value="GT_GPT_archaea"/>
    <property type="match status" value="1"/>
</dbReference>
<dbReference type="AlphaFoldDB" id="A0A7L9FEB1"/>
<keyword evidence="5 7" id="KW-1133">Transmembrane helix</keyword>
<dbReference type="PANTHER" id="PTHR22926:SF3">
    <property type="entry name" value="UNDECAPRENYL-PHOSPHATE ALPHA-N-ACETYLGLUCOSAMINYL 1-PHOSPHATE TRANSFERASE"/>
    <property type="match status" value="1"/>
</dbReference>
<feature type="transmembrane region" description="Helical" evidence="7">
    <location>
        <begin position="192"/>
        <end position="209"/>
    </location>
</feature>
<evidence type="ECO:0000313" key="9">
    <source>
        <dbReference type="Proteomes" id="UP000594121"/>
    </source>
</evidence>
<feature type="transmembrane region" description="Helical" evidence="7">
    <location>
        <begin position="72"/>
        <end position="92"/>
    </location>
</feature>
<dbReference type="Pfam" id="PF00953">
    <property type="entry name" value="Glycos_transf_4"/>
    <property type="match status" value="1"/>
</dbReference>
<dbReference type="GeneID" id="59149211"/>
<proteinExistence type="predicted"/>
<keyword evidence="3" id="KW-0808">Transferase</keyword>
<dbReference type="GO" id="GO:0016780">
    <property type="term" value="F:phosphotransferase activity, for other substituted phosphate groups"/>
    <property type="evidence" value="ECO:0007669"/>
    <property type="project" value="InterPro"/>
</dbReference>
<evidence type="ECO:0000313" key="8">
    <source>
        <dbReference type="EMBL" id="QOJ78130.1"/>
    </source>
</evidence>
<evidence type="ECO:0000256" key="3">
    <source>
        <dbReference type="ARBA" id="ARBA00022679"/>
    </source>
</evidence>
<feature type="transmembrane region" description="Helical" evidence="7">
    <location>
        <begin position="104"/>
        <end position="128"/>
    </location>
</feature>
<keyword evidence="4 7" id="KW-0812">Transmembrane</keyword>
<evidence type="ECO:0000256" key="5">
    <source>
        <dbReference type="ARBA" id="ARBA00022989"/>
    </source>
</evidence>
<evidence type="ECO:0000256" key="1">
    <source>
        <dbReference type="ARBA" id="ARBA00004651"/>
    </source>
</evidence>
<organism evidence="8 9">
    <name type="scientific">Infirmifilum lucidum</name>
    <dbReference type="NCBI Taxonomy" id="2776706"/>
    <lineage>
        <taxon>Archaea</taxon>
        <taxon>Thermoproteota</taxon>
        <taxon>Thermoprotei</taxon>
        <taxon>Thermofilales</taxon>
        <taxon>Thermofilaceae</taxon>
        <taxon>Infirmifilum</taxon>
    </lineage>
</organism>
<comment type="subcellular location">
    <subcellularLocation>
        <location evidence="1">Cell membrane</location>
        <topology evidence="1">Multi-pass membrane protein</topology>
    </subcellularLocation>
</comment>
<dbReference type="FunCoup" id="A0A7L9FEB1">
    <property type="interactions" value="145"/>
</dbReference>
<dbReference type="PANTHER" id="PTHR22926">
    <property type="entry name" value="PHOSPHO-N-ACETYLMURAMOYL-PENTAPEPTIDE-TRANSFERASE"/>
    <property type="match status" value="1"/>
</dbReference>
<feature type="transmembrane region" description="Helical" evidence="7">
    <location>
        <begin position="246"/>
        <end position="264"/>
    </location>
</feature>
<evidence type="ECO:0000256" key="7">
    <source>
        <dbReference type="SAM" id="Phobius"/>
    </source>
</evidence>
<name>A0A7L9FEB1_9CREN</name>
<feature type="transmembrane region" description="Helical" evidence="7">
    <location>
        <begin position="314"/>
        <end position="334"/>
    </location>
</feature>
<dbReference type="RefSeq" id="WP_192818103.1">
    <property type="nucleotide sequence ID" value="NZ_CP062310.1"/>
</dbReference>
<dbReference type="GO" id="GO:0044038">
    <property type="term" value="P:cell wall macromolecule biosynthetic process"/>
    <property type="evidence" value="ECO:0007669"/>
    <property type="project" value="TreeGrafter"/>
</dbReference>
<protein>
    <submittedName>
        <fullName evidence="8">Uncharacterized protein</fullName>
    </submittedName>
</protein>
<dbReference type="EMBL" id="CP062310">
    <property type="protein sequence ID" value="QOJ78130.1"/>
    <property type="molecule type" value="Genomic_DNA"/>
</dbReference>
<evidence type="ECO:0000256" key="4">
    <source>
        <dbReference type="ARBA" id="ARBA00022692"/>
    </source>
</evidence>